<proteinExistence type="predicted"/>
<sequence length="190" mass="20354">MRLTASRDGATAETKAGSELTGTGAGLIGGVSNILYGSSPAGLARKMLGLEAGVVEAAVELMRAEAAAEDTQEEGMRLLTAIIAADAGPIHTNDQAARDRRQRILLSGGIAASMAALHRFPLLRTRPSRRHHGRQYPRYLIEMIVVIPSFLYSALASGFQLPWLNDVNEQHRMTALKIVAEGMARGMMMG</sequence>
<dbReference type="KEGG" id="ehx:EMIHUDRAFT_446920"/>
<dbReference type="KEGG" id="ehx:EMIHUDRAFT_435519"/>
<keyword evidence="1" id="KW-0812">Transmembrane</keyword>
<organism evidence="2 3">
    <name type="scientific">Emiliania huxleyi (strain CCMP1516)</name>
    <dbReference type="NCBI Taxonomy" id="280463"/>
    <lineage>
        <taxon>Eukaryota</taxon>
        <taxon>Haptista</taxon>
        <taxon>Haptophyta</taxon>
        <taxon>Prymnesiophyceae</taxon>
        <taxon>Isochrysidales</taxon>
        <taxon>Noelaerhabdaceae</taxon>
        <taxon>Emiliania</taxon>
    </lineage>
</organism>
<keyword evidence="1" id="KW-1133">Transmembrane helix</keyword>
<accession>A0A0D3JKJ8</accession>
<reference evidence="2" key="2">
    <citation type="submission" date="2024-10" db="UniProtKB">
        <authorList>
            <consortium name="EnsemblProtists"/>
        </authorList>
    </citation>
    <scope>IDENTIFICATION</scope>
</reference>
<dbReference type="EnsemblProtists" id="EOD24033">
    <property type="protein sequence ID" value="EOD24033"/>
    <property type="gene ID" value="EMIHUDRAFT_435519"/>
</dbReference>
<evidence type="ECO:0000313" key="3">
    <source>
        <dbReference type="Proteomes" id="UP000013827"/>
    </source>
</evidence>
<keyword evidence="1" id="KW-0472">Membrane</keyword>
<evidence type="ECO:0000256" key="1">
    <source>
        <dbReference type="SAM" id="Phobius"/>
    </source>
</evidence>
<dbReference type="RefSeq" id="XP_005790953.1">
    <property type="nucleotide sequence ID" value="XM_005790896.1"/>
</dbReference>
<keyword evidence="3" id="KW-1185">Reference proteome</keyword>
<protein>
    <submittedName>
        <fullName evidence="2">Uncharacterized protein</fullName>
    </submittedName>
</protein>
<evidence type="ECO:0000313" key="2">
    <source>
        <dbReference type="EnsemblProtists" id="EOD24033"/>
    </source>
</evidence>
<dbReference type="AlphaFoldDB" id="A0A0D3JKJ8"/>
<dbReference type="Proteomes" id="UP000013827">
    <property type="component" value="Unassembled WGS sequence"/>
</dbReference>
<reference evidence="3" key="1">
    <citation type="journal article" date="2013" name="Nature">
        <title>Pan genome of the phytoplankton Emiliania underpins its global distribution.</title>
        <authorList>
            <person name="Read B.A."/>
            <person name="Kegel J."/>
            <person name="Klute M.J."/>
            <person name="Kuo A."/>
            <person name="Lefebvre S.C."/>
            <person name="Maumus F."/>
            <person name="Mayer C."/>
            <person name="Miller J."/>
            <person name="Monier A."/>
            <person name="Salamov A."/>
            <person name="Young J."/>
            <person name="Aguilar M."/>
            <person name="Claverie J.M."/>
            <person name="Frickenhaus S."/>
            <person name="Gonzalez K."/>
            <person name="Herman E.K."/>
            <person name="Lin Y.C."/>
            <person name="Napier J."/>
            <person name="Ogata H."/>
            <person name="Sarno A.F."/>
            <person name="Shmutz J."/>
            <person name="Schroeder D."/>
            <person name="de Vargas C."/>
            <person name="Verret F."/>
            <person name="von Dassow P."/>
            <person name="Valentin K."/>
            <person name="Van de Peer Y."/>
            <person name="Wheeler G."/>
            <person name="Dacks J.B."/>
            <person name="Delwiche C.F."/>
            <person name="Dyhrman S.T."/>
            <person name="Glockner G."/>
            <person name="John U."/>
            <person name="Richards T."/>
            <person name="Worden A.Z."/>
            <person name="Zhang X."/>
            <person name="Grigoriev I.V."/>
            <person name="Allen A.E."/>
            <person name="Bidle K."/>
            <person name="Borodovsky M."/>
            <person name="Bowler C."/>
            <person name="Brownlee C."/>
            <person name="Cock J.M."/>
            <person name="Elias M."/>
            <person name="Gladyshev V.N."/>
            <person name="Groth M."/>
            <person name="Guda C."/>
            <person name="Hadaegh A."/>
            <person name="Iglesias-Rodriguez M.D."/>
            <person name="Jenkins J."/>
            <person name="Jones B.M."/>
            <person name="Lawson T."/>
            <person name="Leese F."/>
            <person name="Lindquist E."/>
            <person name="Lobanov A."/>
            <person name="Lomsadze A."/>
            <person name="Malik S.B."/>
            <person name="Marsh M.E."/>
            <person name="Mackinder L."/>
            <person name="Mock T."/>
            <person name="Mueller-Roeber B."/>
            <person name="Pagarete A."/>
            <person name="Parker M."/>
            <person name="Probert I."/>
            <person name="Quesneville H."/>
            <person name="Raines C."/>
            <person name="Rensing S.A."/>
            <person name="Riano-Pachon D.M."/>
            <person name="Richier S."/>
            <person name="Rokitta S."/>
            <person name="Shiraiwa Y."/>
            <person name="Soanes D.M."/>
            <person name="van der Giezen M."/>
            <person name="Wahlund T.M."/>
            <person name="Williams B."/>
            <person name="Wilson W."/>
            <person name="Wolfe G."/>
            <person name="Wurch L.L."/>
        </authorList>
    </citation>
    <scope>NUCLEOTIDE SEQUENCE</scope>
</reference>
<dbReference type="PaxDb" id="2903-EOD24033"/>
<feature type="transmembrane region" description="Helical" evidence="1">
    <location>
        <begin position="143"/>
        <end position="163"/>
    </location>
</feature>
<dbReference type="RefSeq" id="XP_005776462.1">
    <property type="nucleotide sequence ID" value="XM_005776405.1"/>
</dbReference>
<dbReference type="HOGENOM" id="CLU_1430452_0_0_1"/>
<dbReference type="EnsemblProtists" id="EOD38524">
    <property type="protein sequence ID" value="EOD38524"/>
    <property type="gene ID" value="EMIHUDRAFT_446920"/>
</dbReference>
<dbReference type="GeneID" id="17283796"/>
<name>A0A0D3JKJ8_EMIH1</name>
<dbReference type="GeneID" id="17269579"/>